<protein>
    <recommendedName>
        <fullName evidence="4">Tyr recombinase domain-containing protein</fullName>
    </recommendedName>
</protein>
<dbReference type="GO" id="GO:0006310">
    <property type="term" value="P:DNA recombination"/>
    <property type="evidence" value="ECO:0007669"/>
    <property type="project" value="UniProtKB-KW"/>
</dbReference>
<evidence type="ECO:0000256" key="1">
    <source>
        <dbReference type="ARBA" id="ARBA00023172"/>
    </source>
</evidence>
<gene>
    <name evidence="2" type="ORF">CLOSYM_00856</name>
</gene>
<dbReference type="RefSeq" id="WP_021641383.1">
    <property type="nucleotide sequence ID" value="NZ_KE992856.1"/>
</dbReference>
<evidence type="ECO:0000313" key="2">
    <source>
        <dbReference type="EMBL" id="ERI79427.1"/>
    </source>
</evidence>
<dbReference type="Gene3D" id="1.10.443.10">
    <property type="entry name" value="Intergrase catalytic core"/>
    <property type="match status" value="1"/>
</dbReference>
<reference evidence="2 3" key="1">
    <citation type="submission" date="2013-07" db="EMBL/GenBank/DDBJ databases">
        <authorList>
            <person name="Weinstock G."/>
            <person name="Sodergren E."/>
            <person name="Wylie T."/>
            <person name="Fulton L."/>
            <person name="Fulton R."/>
            <person name="Fronick C."/>
            <person name="O'Laughlin M."/>
            <person name="Godfrey J."/>
            <person name="Miner T."/>
            <person name="Herter B."/>
            <person name="Appelbaum E."/>
            <person name="Cordes M."/>
            <person name="Lek S."/>
            <person name="Wollam A."/>
            <person name="Pepin K.H."/>
            <person name="Palsikar V.B."/>
            <person name="Mitreva M."/>
            <person name="Wilson R.K."/>
        </authorList>
    </citation>
    <scope>NUCLEOTIDE SEQUENCE [LARGE SCALE GENOMIC DNA]</scope>
    <source>
        <strain evidence="2 3">ATCC 14940</strain>
    </source>
</reference>
<accession>A0ABC9U200</accession>
<name>A0ABC9U200_CLOSY</name>
<dbReference type="InterPro" id="IPR011010">
    <property type="entry name" value="DNA_brk_join_enz"/>
</dbReference>
<dbReference type="InterPro" id="IPR013762">
    <property type="entry name" value="Integrase-like_cat_sf"/>
</dbReference>
<dbReference type="Proteomes" id="UP000016491">
    <property type="component" value="Unassembled WGS sequence"/>
</dbReference>
<dbReference type="SUPFAM" id="SSF56349">
    <property type="entry name" value="DNA breaking-rejoining enzymes"/>
    <property type="match status" value="1"/>
</dbReference>
<evidence type="ECO:0008006" key="4">
    <source>
        <dbReference type="Google" id="ProtNLM"/>
    </source>
</evidence>
<dbReference type="EMBL" id="AWSU01000072">
    <property type="protein sequence ID" value="ERI79427.1"/>
    <property type="molecule type" value="Genomic_DNA"/>
</dbReference>
<dbReference type="AlphaFoldDB" id="A0ABC9U200"/>
<keyword evidence="1" id="KW-0233">DNA recombination</keyword>
<organism evidence="2 3">
    <name type="scientific">[Clostridium] symbiosum ATCC 14940</name>
    <dbReference type="NCBI Taxonomy" id="411472"/>
    <lineage>
        <taxon>Bacteria</taxon>
        <taxon>Bacillati</taxon>
        <taxon>Bacillota</taxon>
        <taxon>Clostridia</taxon>
        <taxon>Lachnospirales</taxon>
        <taxon>Lachnospiraceae</taxon>
        <taxon>Otoolea</taxon>
    </lineage>
</organism>
<sequence>MSRHREKRKTLVDQVKQVLDSKLAIGQSKKADKTIYYRDDDGKILYDEAGEKMVLQPDLTKEKIYSWSTYKAYLKHNCYFVKWCKDEHECRKLSDCRQYVDEYLKKLIDDGKSAYTIKLSAQSLAKLYNCSVKDFIETPARKRKDIVRSRDVVKYDKHFSEKNNAKLINFCRCTGLRRAELKALRGTDLLEKDGKFYLHIHSATKGGRERISPIIGSDEEIKAVVNRMREVGSGKVFSKIHKAADIHSYRSDYCTKVYKLYARDLNFLSYKEKYYCKKDLAGTCYDREAMRKASESLGHSRV</sequence>
<comment type="caution">
    <text evidence="2">The sequence shown here is derived from an EMBL/GenBank/DDBJ whole genome shotgun (WGS) entry which is preliminary data.</text>
</comment>
<proteinExistence type="predicted"/>
<evidence type="ECO:0000313" key="3">
    <source>
        <dbReference type="Proteomes" id="UP000016491"/>
    </source>
</evidence>